<keyword evidence="2" id="KW-1185">Reference proteome</keyword>
<name>A0AAN4ZR18_9BILA</name>
<organism evidence="1 2">
    <name type="scientific">Pristionchus mayeri</name>
    <dbReference type="NCBI Taxonomy" id="1317129"/>
    <lineage>
        <taxon>Eukaryota</taxon>
        <taxon>Metazoa</taxon>
        <taxon>Ecdysozoa</taxon>
        <taxon>Nematoda</taxon>
        <taxon>Chromadorea</taxon>
        <taxon>Rhabditida</taxon>
        <taxon>Rhabditina</taxon>
        <taxon>Diplogasteromorpha</taxon>
        <taxon>Diplogasteroidea</taxon>
        <taxon>Neodiplogasteridae</taxon>
        <taxon>Pristionchus</taxon>
    </lineage>
</organism>
<protein>
    <submittedName>
        <fullName evidence="1">Uncharacterized protein</fullName>
    </submittedName>
</protein>
<dbReference type="Proteomes" id="UP001328107">
    <property type="component" value="Unassembled WGS sequence"/>
</dbReference>
<accession>A0AAN4ZR18</accession>
<sequence length="59" mass="6541">MQIISPTRGTSTIIVPCSVCLFTIFRAPSFAYSSCFTSHTSAYSSIFSLPYLLLHECRS</sequence>
<reference evidence="2" key="1">
    <citation type="submission" date="2022-10" db="EMBL/GenBank/DDBJ databases">
        <title>Genome assembly of Pristionchus species.</title>
        <authorList>
            <person name="Yoshida K."/>
            <person name="Sommer R.J."/>
        </authorList>
    </citation>
    <scope>NUCLEOTIDE SEQUENCE [LARGE SCALE GENOMIC DNA]</scope>
    <source>
        <strain evidence="2">RS5460</strain>
    </source>
</reference>
<proteinExistence type="predicted"/>
<evidence type="ECO:0000313" key="1">
    <source>
        <dbReference type="EMBL" id="GMR43829.1"/>
    </source>
</evidence>
<comment type="caution">
    <text evidence="1">The sequence shown here is derived from an EMBL/GenBank/DDBJ whole genome shotgun (WGS) entry which is preliminary data.</text>
</comment>
<dbReference type="AlphaFoldDB" id="A0AAN4ZR18"/>
<dbReference type="EMBL" id="BTRK01000003">
    <property type="protein sequence ID" value="GMR43829.1"/>
    <property type="molecule type" value="Genomic_DNA"/>
</dbReference>
<evidence type="ECO:0000313" key="2">
    <source>
        <dbReference type="Proteomes" id="UP001328107"/>
    </source>
</evidence>
<gene>
    <name evidence="1" type="ORF">PMAYCL1PPCAC_14024</name>
</gene>